<dbReference type="InterPro" id="IPR010319">
    <property type="entry name" value="Transglutaminase-like_Cys_pept"/>
</dbReference>
<proteinExistence type="predicted"/>
<evidence type="ECO:0000313" key="2">
    <source>
        <dbReference type="EMBL" id="MBS9722443.1"/>
    </source>
</evidence>
<dbReference type="PANTHER" id="PTHR39327:SF1">
    <property type="entry name" value="BLR5470 PROTEIN"/>
    <property type="match status" value="1"/>
</dbReference>
<sequence>MIRSVIVIAFLLAVAGCSETTGSITPTPSVMKPLGYAFAPPAFYTFCDEQPRLCSTDGDEAAMTMTAQRSAELKAVNEQVNRGFRQRDDKPGLDGDRWELPTKAGGGDCEDLAIMKKAELLKRGWPASTLLLTVGTLRGAGHTVLTVRTSDGDLVLDNVTDAIKPWSKTPYTFYARQKPNAGGGAEWTRI</sequence>
<dbReference type="RefSeq" id="WP_213986106.1">
    <property type="nucleotide sequence ID" value="NZ_JAFMNX010000006.1"/>
</dbReference>
<protein>
    <submittedName>
        <fullName evidence="2">Transglutaminase-like cysteine peptidase</fullName>
    </submittedName>
</protein>
<dbReference type="Proteomes" id="UP001297272">
    <property type="component" value="Unassembled WGS sequence"/>
</dbReference>
<feature type="chain" id="PRO_5045678519" evidence="1">
    <location>
        <begin position="21"/>
        <end position="190"/>
    </location>
</feature>
<organism evidence="2 3">
    <name type="scientific">Tianweitania aestuarii</name>
    <dbReference type="NCBI Taxonomy" id="2814886"/>
    <lineage>
        <taxon>Bacteria</taxon>
        <taxon>Pseudomonadati</taxon>
        <taxon>Pseudomonadota</taxon>
        <taxon>Alphaproteobacteria</taxon>
        <taxon>Hyphomicrobiales</taxon>
        <taxon>Phyllobacteriaceae</taxon>
        <taxon>Tianweitania</taxon>
    </lineage>
</organism>
<dbReference type="EMBL" id="JAFMNX010000006">
    <property type="protein sequence ID" value="MBS9722443.1"/>
    <property type="molecule type" value="Genomic_DNA"/>
</dbReference>
<keyword evidence="1" id="KW-0732">Signal</keyword>
<comment type="caution">
    <text evidence="2">The sequence shown here is derived from an EMBL/GenBank/DDBJ whole genome shotgun (WGS) entry which is preliminary data.</text>
</comment>
<dbReference type="PANTHER" id="PTHR39327">
    <property type="match status" value="1"/>
</dbReference>
<name>A0ABS5RZI5_9HYPH</name>
<dbReference type="PROSITE" id="PS51257">
    <property type="entry name" value="PROKAR_LIPOPROTEIN"/>
    <property type="match status" value="1"/>
</dbReference>
<dbReference type="Pfam" id="PF06035">
    <property type="entry name" value="Peptidase_C93"/>
    <property type="match status" value="1"/>
</dbReference>
<gene>
    <name evidence="2" type="ORF">JYU29_17250</name>
</gene>
<evidence type="ECO:0000313" key="3">
    <source>
        <dbReference type="Proteomes" id="UP001297272"/>
    </source>
</evidence>
<reference evidence="2 3" key="1">
    <citation type="submission" date="2021-03" db="EMBL/GenBank/DDBJ databases">
        <title>Tianweitania aestuarii sp. nov., isolated from a tidal flat.</title>
        <authorList>
            <person name="Park S."/>
            <person name="Yoon J.-H."/>
        </authorList>
    </citation>
    <scope>NUCLEOTIDE SEQUENCE [LARGE SCALE GENOMIC DNA]</scope>
    <source>
        <strain evidence="2 3">BSSL-BM11</strain>
    </source>
</reference>
<feature type="signal peptide" evidence="1">
    <location>
        <begin position="1"/>
        <end position="20"/>
    </location>
</feature>
<evidence type="ECO:0000256" key="1">
    <source>
        <dbReference type="SAM" id="SignalP"/>
    </source>
</evidence>
<dbReference type="Gene3D" id="3.10.620.30">
    <property type="match status" value="1"/>
</dbReference>
<accession>A0ABS5RZI5</accession>
<keyword evidence="3" id="KW-1185">Reference proteome</keyword>